<evidence type="ECO:0000313" key="2">
    <source>
        <dbReference type="Proteomes" id="UP000636709"/>
    </source>
</evidence>
<comment type="caution">
    <text evidence="1">The sequence shown here is derived from an EMBL/GenBank/DDBJ whole genome shotgun (WGS) entry which is preliminary data.</text>
</comment>
<dbReference type="Proteomes" id="UP000636709">
    <property type="component" value="Unassembled WGS sequence"/>
</dbReference>
<reference evidence="1" key="1">
    <citation type="submission" date="2020-07" db="EMBL/GenBank/DDBJ databases">
        <title>Genome sequence and genetic diversity analysis of an under-domesticated orphan crop, white fonio (Digitaria exilis).</title>
        <authorList>
            <person name="Bennetzen J.L."/>
            <person name="Chen S."/>
            <person name="Ma X."/>
            <person name="Wang X."/>
            <person name="Yssel A.E.J."/>
            <person name="Chaluvadi S.R."/>
            <person name="Johnson M."/>
            <person name="Gangashetty P."/>
            <person name="Hamidou F."/>
            <person name="Sanogo M.D."/>
            <person name="Zwaenepoel A."/>
            <person name="Wallace J."/>
            <person name="Van De Peer Y."/>
            <person name="Van Deynze A."/>
        </authorList>
    </citation>
    <scope>NUCLEOTIDE SEQUENCE</scope>
    <source>
        <tissue evidence="1">Leaves</tissue>
    </source>
</reference>
<keyword evidence="2" id="KW-1185">Reference proteome</keyword>
<protein>
    <submittedName>
        <fullName evidence="1">Uncharacterized protein</fullName>
    </submittedName>
</protein>
<sequence>MPWSPVPEPEKTAVDYVRHRLSSHDSILPPGLRHDSYSVDLTDSSGGLLAFVRHDDSSVVVYDPWTLKCREVNLPAATTPASEQLVSPCLGAFFLDADDDTSCLSMLNFRLLWVCFVSESEGDDDIRRFTAKAFIFSASENRWIFMNSTGGFVPVWVRGADGGQHRMVPQRRQGDAPQRDLR</sequence>
<evidence type="ECO:0000313" key="1">
    <source>
        <dbReference type="EMBL" id="KAF8776725.1"/>
    </source>
</evidence>
<name>A0A835KUI3_9POAL</name>
<dbReference type="OrthoDB" id="695793at2759"/>
<accession>A0A835KUI3</accession>
<organism evidence="1 2">
    <name type="scientific">Digitaria exilis</name>
    <dbReference type="NCBI Taxonomy" id="1010633"/>
    <lineage>
        <taxon>Eukaryota</taxon>
        <taxon>Viridiplantae</taxon>
        <taxon>Streptophyta</taxon>
        <taxon>Embryophyta</taxon>
        <taxon>Tracheophyta</taxon>
        <taxon>Spermatophyta</taxon>
        <taxon>Magnoliopsida</taxon>
        <taxon>Liliopsida</taxon>
        <taxon>Poales</taxon>
        <taxon>Poaceae</taxon>
        <taxon>PACMAD clade</taxon>
        <taxon>Panicoideae</taxon>
        <taxon>Panicodae</taxon>
        <taxon>Paniceae</taxon>
        <taxon>Anthephorinae</taxon>
        <taxon>Digitaria</taxon>
    </lineage>
</organism>
<dbReference type="EMBL" id="JACEFO010000191">
    <property type="protein sequence ID" value="KAF8776725.1"/>
    <property type="molecule type" value="Genomic_DNA"/>
</dbReference>
<proteinExistence type="predicted"/>
<dbReference type="AlphaFoldDB" id="A0A835KUI3"/>
<gene>
    <name evidence="1" type="ORF">HU200_003457</name>
</gene>